<dbReference type="WBParaSite" id="nRc.2.0.1.t13544-RA">
    <property type="protein sequence ID" value="nRc.2.0.1.t13544-RA"/>
    <property type="gene ID" value="nRc.2.0.1.g13544"/>
</dbReference>
<accession>A0A915IIA7</accession>
<evidence type="ECO:0000313" key="2">
    <source>
        <dbReference type="WBParaSite" id="nRc.2.0.1.t13544-RA"/>
    </source>
</evidence>
<evidence type="ECO:0000313" key="1">
    <source>
        <dbReference type="Proteomes" id="UP000887565"/>
    </source>
</evidence>
<proteinExistence type="predicted"/>
<reference evidence="2" key="1">
    <citation type="submission" date="2022-11" db="UniProtKB">
        <authorList>
            <consortium name="WormBaseParasite"/>
        </authorList>
    </citation>
    <scope>IDENTIFICATION</scope>
</reference>
<sequence length="87" mass="10523">LDYFCRLGRLQGHSISELISLFDILLEKLLLKAQMFKKYSAVEKLEIDYIVDWLKWKIYKFPYSKPRNTEDVNHLIRCRRVISQQCN</sequence>
<organism evidence="1 2">
    <name type="scientific">Romanomermis culicivorax</name>
    <name type="common">Nematode worm</name>
    <dbReference type="NCBI Taxonomy" id="13658"/>
    <lineage>
        <taxon>Eukaryota</taxon>
        <taxon>Metazoa</taxon>
        <taxon>Ecdysozoa</taxon>
        <taxon>Nematoda</taxon>
        <taxon>Enoplea</taxon>
        <taxon>Dorylaimia</taxon>
        <taxon>Mermithida</taxon>
        <taxon>Mermithoidea</taxon>
        <taxon>Mermithidae</taxon>
        <taxon>Romanomermis</taxon>
    </lineage>
</organism>
<keyword evidence="1" id="KW-1185">Reference proteome</keyword>
<dbReference type="AlphaFoldDB" id="A0A915IIA7"/>
<name>A0A915IIA7_ROMCU</name>
<dbReference type="Proteomes" id="UP000887565">
    <property type="component" value="Unplaced"/>
</dbReference>
<protein>
    <submittedName>
        <fullName evidence="2">Uncharacterized protein</fullName>
    </submittedName>
</protein>